<dbReference type="Pfam" id="PF07228">
    <property type="entry name" value="SpoIIE"/>
    <property type="match status" value="1"/>
</dbReference>
<keyword evidence="1" id="KW-0378">Hydrolase</keyword>
<sequence>MSHPPPPPPGLNPPPPGWHDRLAEVESQLAAEHRLAAELQHILLPIPATPVDLGALRVAVRYLPAERANRVGGDWFHAAEAPDGSVVLAVGDVAGHGLGAAATMAQVRHALATLLITTTTAPAELLAHLNHVLLAAGADTRTVTAVVARYDATTGTLTWAQAGHPPPLHARGGRTIELDRPSGPLLGAFREPCYGTAVTALDAHDLLVFYTDGLVEHRRHSLAEGLAPVVETLDRISGARGPAPLSDLLAQLPPANPEDDTCILAVRLLARDVIGGA</sequence>
<comment type="caution">
    <text evidence="3">The sequence shown here is derived from an EMBL/GenBank/DDBJ whole genome shotgun (WGS) entry which is preliminary data.</text>
</comment>
<name>A0ABT9N3P8_9ACTN</name>
<dbReference type="InterPro" id="IPR001932">
    <property type="entry name" value="PPM-type_phosphatase-like_dom"/>
</dbReference>
<protein>
    <submittedName>
        <fullName evidence="3">Serine phosphatase RsbU (Regulator of sigma subunit)</fullName>
    </submittedName>
</protein>
<feature type="domain" description="PPM-type phosphatase" evidence="2">
    <location>
        <begin position="56"/>
        <end position="268"/>
    </location>
</feature>
<organism evidence="3 4">
    <name type="scientific">Catenuloplanes nepalensis</name>
    <dbReference type="NCBI Taxonomy" id="587533"/>
    <lineage>
        <taxon>Bacteria</taxon>
        <taxon>Bacillati</taxon>
        <taxon>Actinomycetota</taxon>
        <taxon>Actinomycetes</taxon>
        <taxon>Micromonosporales</taxon>
        <taxon>Micromonosporaceae</taxon>
        <taxon>Catenuloplanes</taxon>
    </lineage>
</organism>
<dbReference type="PANTHER" id="PTHR43156:SF2">
    <property type="entry name" value="STAGE II SPORULATION PROTEIN E"/>
    <property type="match status" value="1"/>
</dbReference>
<dbReference type="SUPFAM" id="SSF81606">
    <property type="entry name" value="PP2C-like"/>
    <property type="match status" value="1"/>
</dbReference>
<reference evidence="3 4" key="1">
    <citation type="submission" date="2023-07" db="EMBL/GenBank/DDBJ databases">
        <title>Sequencing the genomes of 1000 actinobacteria strains.</title>
        <authorList>
            <person name="Klenk H.-P."/>
        </authorList>
    </citation>
    <scope>NUCLEOTIDE SEQUENCE [LARGE SCALE GENOMIC DNA]</scope>
    <source>
        <strain evidence="3 4">DSM 44710</strain>
    </source>
</reference>
<dbReference type="SMART" id="SM00331">
    <property type="entry name" value="PP2C_SIG"/>
    <property type="match status" value="1"/>
</dbReference>
<proteinExistence type="predicted"/>
<accession>A0ABT9N3P8</accession>
<dbReference type="EMBL" id="JAUSRA010000001">
    <property type="protein sequence ID" value="MDP9798325.1"/>
    <property type="molecule type" value="Genomic_DNA"/>
</dbReference>
<keyword evidence="4" id="KW-1185">Reference proteome</keyword>
<evidence type="ECO:0000256" key="1">
    <source>
        <dbReference type="ARBA" id="ARBA00022801"/>
    </source>
</evidence>
<dbReference type="RefSeq" id="WP_306836142.1">
    <property type="nucleotide sequence ID" value="NZ_JAUSRA010000001.1"/>
</dbReference>
<evidence type="ECO:0000313" key="3">
    <source>
        <dbReference type="EMBL" id="MDP9798325.1"/>
    </source>
</evidence>
<dbReference type="Proteomes" id="UP001240984">
    <property type="component" value="Unassembled WGS sequence"/>
</dbReference>
<dbReference type="InterPro" id="IPR036457">
    <property type="entry name" value="PPM-type-like_dom_sf"/>
</dbReference>
<dbReference type="PANTHER" id="PTHR43156">
    <property type="entry name" value="STAGE II SPORULATION PROTEIN E-RELATED"/>
    <property type="match status" value="1"/>
</dbReference>
<gene>
    <name evidence="3" type="ORF">J2S43_006837</name>
</gene>
<dbReference type="InterPro" id="IPR052016">
    <property type="entry name" value="Bact_Sigma-Reg"/>
</dbReference>
<dbReference type="Gene3D" id="3.60.40.10">
    <property type="entry name" value="PPM-type phosphatase domain"/>
    <property type="match status" value="1"/>
</dbReference>
<evidence type="ECO:0000313" key="4">
    <source>
        <dbReference type="Proteomes" id="UP001240984"/>
    </source>
</evidence>
<evidence type="ECO:0000259" key="2">
    <source>
        <dbReference type="SMART" id="SM00331"/>
    </source>
</evidence>